<keyword evidence="4" id="KW-0863">Zinc-finger</keyword>
<dbReference type="InParanoid" id="A0A7J7CG29"/>
<evidence type="ECO:0000259" key="6">
    <source>
        <dbReference type="PROSITE" id="PS50089"/>
    </source>
</evidence>
<keyword evidence="4" id="KW-0862">Zinc</keyword>
<dbReference type="Proteomes" id="UP000593562">
    <property type="component" value="Unassembled WGS sequence"/>
</dbReference>
<dbReference type="SMART" id="SM00184">
    <property type="entry name" value="RING"/>
    <property type="match status" value="1"/>
</dbReference>
<evidence type="ECO:0000259" key="7">
    <source>
        <dbReference type="PROSITE" id="PS51762"/>
    </source>
</evidence>
<accession>A0A7J7CG29</accession>
<keyword evidence="1 8" id="KW-0378">Hydrolase</keyword>
<dbReference type="InterPro" id="IPR013320">
    <property type="entry name" value="ConA-like_dom_sf"/>
</dbReference>
<dbReference type="InterPro" id="IPR000757">
    <property type="entry name" value="Beta-glucanase-like"/>
</dbReference>
<dbReference type="PANTHER" id="PTHR47035">
    <property type="entry name" value="OS11G0150450 PROTEIN"/>
    <property type="match status" value="1"/>
</dbReference>
<feature type="domain" description="GH16" evidence="7">
    <location>
        <begin position="12"/>
        <end position="193"/>
    </location>
</feature>
<dbReference type="PROSITE" id="PS50089">
    <property type="entry name" value="ZF_RING_2"/>
    <property type="match status" value="1"/>
</dbReference>
<evidence type="ECO:0000313" key="9">
    <source>
        <dbReference type="Proteomes" id="UP000593562"/>
    </source>
</evidence>
<dbReference type="CDD" id="cd16461">
    <property type="entry name" value="RING-H2_EL5-like"/>
    <property type="match status" value="1"/>
</dbReference>
<feature type="active site" description="Nucleophile" evidence="3">
    <location>
        <position position="94"/>
    </location>
</feature>
<gene>
    <name evidence="8" type="ORF">HS088_TW17G00539</name>
</gene>
<dbReference type="GO" id="GO:0005975">
    <property type="term" value="P:carbohydrate metabolic process"/>
    <property type="evidence" value="ECO:0007669"/>
    <property type="project" value="InterPro"/>
</dbReference>
<dbReference type="PRINTS" id="PR00737">
    <property type="entry name" value="GLHYDRLASE16"/>
</dbReference>
<dbReference type="InterPro" id="IPR008264">
    <property type="entry name" value="Beta_glucanase"/>
</dbReference>
<dbReference type="PROSITE" id="PS51762">
    <property type="entry name" value="GH16_2"/>
    <property type="match status" value="1"/>
</dbReference>
<evidence type="ECO:0000313" key="8">
    <source>
        <dbReference type="EMBL" id="KAF5733005.1"/>
    </source>
</evidence>
<keyword evidence="5" id="KW-1133">Transmembrane helix</keyword>
<dbReference type="GO" id="GO:0008270">
    <property type="term" value="F:zinc ion binding"/>
    <property type="evidence" value="ECO:0007669"/>
    <property type="project" value="UniProtKB-KW"/>
</dbReference>
<dbReference type="EMBL" id="JAAARO010000017">
    <property type="protein sequence ID" value="KAF5733005.1"/>
    <property type="molecule type" value="Genomic_DNA"/>
</dbReference>
<dbReference type="AlphaFoldDB" id="A0A7J7CG29"/>
<evidence type="ECO:0000256" key="5">
    <source>
        <dbReference type="SAM" id="Phobius"/>
    </source>
</evidence>
<dbReference type="InterPro" id="IPR013083">
    <property type="entry name" value="Znf_RING/FYVE/PHD"/>
</dbReference>
<dbReference type="Gene3D" id="2.60.120.200">
    <property type="match status" value="1"/>
</dbReference>
<feature type="domain" description="RING-type" evidence="6">
    <location>
        <begin position="308"/>
        <end position="350"/>
    </location>
</feature>
<keyword evidence="4" id="KW-0479">Metal-binding</keyword>
<dbReference type="InterPro" id="IPR001841">
    <property type="entry name" value="Znf_RING"/>
</dbReference>
<name>A0A7J7CG29_TRIWF</name>
<dbReference type="SUPFAM" id="SSF49899">
    <property type="entry name" value="Concanavalin A-like lectins/glucanases"/>
    <property type="match status" value="1"/>
</dbReference>
<evidence type="ECO:0000256" key="1">
    <source>
        <dbReference type="ARBA" id="ARBA00022801"/>
    </source>
</evidence>
<evidence type="ECO:0000256" key="3">
    <source>
        <dbReference type="PIRSR" id="PIRSR608264-1"/>
    </source>
</evidence>
<keyword evidence="2" id="KW-0326">Glycosidase</keyword>
<dbReference type="SUPFAM" id="SSF57850">
    <property type="entry name" value="RING/U-box"/>
    <property type="match status" value="1"/>
</dbReference>
<evidence type="ECO:0000256" key="4">
    <source>
        <dbReference type="PROSITE-ProRule" id="PRU00175"/>
    </source>
</evidence>
<comment type="caution">
    <text evidence="8">The sequence shown here is derived from an EMBL/GenBank/DDBJ whole genome shotgun (WGS) entry which is preliminary data.</text>
</comment>
<protein>
    <submittedName>
        <fullName evidence="8">Xyloglucan endotransglucosylase/hydrolase protein 21</fullName>
    </submittedName>
</protein>
<dbReference type="Pfam" id="PF13639">
    <property type="entry name" value="zf-RING_2"/>
    <property type="match status" value="1"/>
</dbReference>
<reference evidence="8 9" key="1">
    <citation type="journal article" date="2020" name="Nat. Commun.">
        <title>Genome of Tripterygium wilfordii and identification of cytochrome P450 involved in triptolide biosynthesis.</title>
        <authorList>
            <person name="Tu L."/>
            <person name="Su P."/>
            <person name="Zhang Z."/>
            <person name="Gao L."/>
            <person name="Wang J."/>
            <person name="Hu T."/>
            <person name="Zhou J."/>
            <person name="Zhang Y."/>
            <person name="Zhao Y."/>
            <person name="Liu Y."/>
            <person name="Song Y."/>
            <person name="Tong Y."/>
            <person name="Lu Y."/>
            <person name="Yang J."/>
            <person name="Xu C."/>
            <person name="Jia M."/>
            <person name="Peters R.J."/>
            <person name="Huang L."/>
            <person name="Gao W."/>
        </authorList>
    </citation>
    <scope>NUCLEOTIDE SEQUENCE [LARGE SCALE GENOMIC DNA]</scope>
    <source>
        <strain evidence="9">cv. XIE 37</strain>
        <tissue evidence="8">Leaf</tissue>
    </source>
</reference>
<dbReference type="PANTHER" id="PTHR47035:SF4">
    <property type="entry name" value="OS02G0676500 PROTEIN"/>
    <property type="match status" value="1"/>
</dbReference>
<dbReference type="Gene3D" id="3.30.40.10">
    <property type="entry name" value="Zinc/RING finger domain, C3HC4 (zinc finger)"/>
    <property type="match status" value="1"/>
</dbReference>
<dbReference type="GO" id="GO:0004553">
    <property type="term" value="F:hydrolase activity, hydrolyzing O-glycosyl compounds"/>
    <property type="evidence" value="ECO:0007669"/>
    <property type="project" value="InterPro"/>
</dbReference>
<dbReference type="Pfam" id="PF00722">
    <property type="entry name" value="Glyco_hydro_16"/>
    <property type="match status" value="1"/>
</dbReference>
<feature type="active site" description="Proton donor" evidence="3">
    <location>
        <position position="98"/>
    </location>
</feature>
<keyword evidence="9" id="KW-1185">Reference proteome</keyword>
<dbReference type="SMART" id="SM01197">
    <property type="entry name" value="FANCL_C"/>
    <property type="match status" value="1"/>
</dbReference>
<dbReference type="InterPro" id="IPR053070">
    <property type="entry name" value="RING-type_E3_ubiquitin-ligase"/>
</dbReference>
<keyword evidence="5" id="KW-0812">Transmembrane</keyword>
<keyword evidence="5" id="KW-0472">Membrane</keyword>
<sequence>MADPALHPETLKHQEIQPLKEIAIDYTPEACTHCPVSNSISVTYDHRGGARWRSTTPFLFGTFGSLIQCPKGNTSGLNFNLYLSSLEGDKSQDEIDFEFLGKDKTIVQTNYYTTGTGNREQLHDLGFDCSDGFHEYTIKWRPNWIEWLIDGNVVRREERREGEAFPEKPMFLYASVWDASYIDEGRWTGPYIGCDAPYLVGAGFAVVVCTSGGLVWHLLSLEIDMFGSGMNLITTIIGFGMSVTFIVFVCTRIICRRLQGAESRPMFEIDTSIQPEHRINGLEPVLVAGIPTMRYNHEAFSSIEDAQCSICLGEYQEKEVLRIMPHCGHNFHVSCIDTWLRKQSTCPVCRFPLQHSLETKHVRQATFSMSQSADRPEAPIEHSRQWLLPGSERSLGNISREVHLDIVPGNTQPNPGAPETRE</sequence>
<proteinExistence type="predicted"/>
<feature type="transmembrane region" description="Helical" evidence="5">
    <location>
        <begin position="231"/>
        <end position="255"/>
    </location>
</feature>
<feature type="transmembrane region" description="Helical" evidence="5">
    <location>
        <begin position="196"/>
        <end position="219"/>
    </location>
</feature>
<organism evidence="8 9">
    <name type="scientific">Tripterygium wilfordii</name>
    <name type="common">Thunder God vine</name>
    <dbReference type="NCBI Taxonomy" id="458696"/>
    <lineage>
        <taxon>Eukaryota</taxon>
        <taxon>Viridiplantae</taxon>
        <taxon>Streptophyta</taxon>
        <taxon>Embryophyta</taxon>
        <taxon>Tracheophyta</taxon>
        <taxon>Spermatophyta</taxon>
        <taxon>Magnoliopsida</taxon>
        <taxon>eudicotyledons</taxon>
        <taxon>Gunneridae</taxon>
        <taxon>Pentapetalae</taxon>
        <taxon>rosids</taxon>
        <taxon>fabids</taxon>
        <taxon>Celastrales</taxon>
        <taxon>Celastraceae</taxon>
        <taxon>Tripterygium</taxon>
    </lineage>
</organism>
<evidence type="ECO:0000256" key="2">
    <source>
        <dbReference type="ARBA" id="ARBA00023295"/>
    </source>
</evidence>